<evidence type="ECO:0000256" key="1">
    <source>
        <dbReference type="ARBA" id="ARBA00023125"/>
    </source>
</evidence>
<feature type="domain" description="HTH cro/C1-type" evidence="2">
    <location>
        <begin position="12"/>
        <end position="65"/>
    </location>
</feature>
<reference evidence="3 4" key="1">
    <citation type="submission" date="2022-04" db="EMBL/GenBank/DDBJ databases">
        <title>Spirosoma sp. strain RP8 genome sequencing and assembly.</title>
        <authorList>
            <person name="Jung Y."/>
        </authorList>
    </citation>
    <scope>NUCLEOTIDE SEQUENCE [LARGE SCALE GENOMIC DNA]</scope>
    <source>
        <strain evidence="3 4">RP8</strain>
    </source>
</reference>
<name>A0ABT0HNJ2_9BACT</name>
<keyword evidence="1" id="KW-0238">DNA-binding</keyword>
<organism evidence="3 4">
    <name type="scientific">Spirosoma liriopis</name>
    <dbReference type="NCBI Taxonomy" id="2937440"/>
    <lineage>
        <taxon>Bacteria</taxon>
        <taxon>Pseudomonadati</taxon>
        <taxon>Bacteroidota</taxon>
        <taxon>Cytophagia</taxon>
        <taxon>Cytophagales</taxon>
        <taxon>Cytophagaceae</taxon>
        <taxon>Spirosoma</taxon>
    </lineage>
</organism>
<dbReference type="InterPro" id="IPR050807">
    <property type="entry name" value="TransReg_Diox_bact_type"/>
</dbReference>
<evidence type="ECO:0000259" key="2">
    <source>
        <dbReference type="PROSITE" id="PS50943"/>
    </source>
</evidence>
<sequence>MSEVTKKVGQLIRETRKLKGLTQKELGDKMGVSFQAINKYETGQNLTVETLSKIAQTLGVTITDLVKGL</sequence>
<dbReference type="Pfam" id="PF01381">
    <property type="entry name" value="HTH_3"/>
    <property type="match status" value="1"/>
</dbReference>
<evidence type="ECO:0000313" key="4">
    <source>
        <dbReference type="Proteomes" id="UP001202180"/>
    </source>
</evidence>
<dbReference type="CDD" id="cd00093">
    <property type="entry name" value="HTH_XRE"/>
    <property type="match status" value="1"/>
</dbReference>
<dbReference type="Gene3D" id="1.10.260.40">
    <property type="entry name" value="lambda repressor-like DNA-binding domains"/>
    <property type="match status" value="1"/>
</dbReference>
<evidence type="ECO:0000313" key="3">
    <source>
        <dbReference type="EMBL" id="MCK8493130.1"/>
    </source>
</evidence>
<dbReference type="InterPro" id="IPR010982">
    <property type="entry name" value="Lambda_DNA-bd_dom_sf"/>
</dbReference>
<dbReference type="SUPFAM" id="SSF47413">
    <property type="entry name" value="lambda repressor-like DNA-binding domains"/>
    <property type="match status" value="1"/>
</dbReference>
<dbReference type="PROSITE" id="PS50943">
    <property type="entry name" value="HTH_CROC1"/>
    <property type="match status" value="1"/>
</dbReference>
<accession>A0ABT0HNJ2</accession>
<dbReference type="RefSeq" id="WP_248477709.1">
    <property type="nucleotide sequence ID" value="NZ_JALPRF010000002.1"/>
</dbReference>
<comment type="caution">
    <text evidence="3">The sequence shown here is derived from an EMBL/GenBank/DDBJ whole genome shotgun (WGS) entry which is preliminary data.</text>
</comment>
<dbReference type="InterPro" id="IPR001387">
    <property type="entry name" value="Cro/C1-type_HTH"/>
</dbReference>
<keyword evidence="4" id="KW-1185">Reference proteome</keyword>
<gene>
    <name evidence="3" type="ORF">M0L20_14770</name>
</gene>
<dbReference type="EMBL" id="JALPRF010000002">
    <property type="protein sequence ID" value="MCK8493130.1"/>
    <property type="molecule type" value="Genomic_DNA"/>
</dbReference>
<dbReference type="Proteomes" id="UP001202180">
    <property type="component" value="Unassembled WGS sequence"/>
</dbReference>
<dbReference type="PANTHER" id="PTHR46797">
    <property type="entry name" value="HTH-TYPE TRANSCRIPTIONAL REGULATOR"/>
    <property type="match status" value="1"/>
</dbReference>
<dbReference type="SMART" id="SM00530">
    <property type="entry name" value="HTH_XRE"/>
    <property type="match status" value="1"/>
</dbReference>
<protein>
    <submittedName>
        <fullName evidence="3">Helix-turn-helix domain-containing protein</fullName>
    </submittedName>
</protein>
<dbReference type="PANTHER" id="PTHR46797:SF1">
    <property type="entry name" value="METHYLPHOSPHONATE SYNTHASE"/>
    <property type="match status" value="1"/>
</dbReference>
<proteinExistence type="predicted"/>